<reference evidence="4" key="1">
    <citation type="journal article" date="2020" name="mSystems">
        <title>Genome- and Community-Level Interaction Insights into Carbon Utilization and Element Cycling Functions of Hydrothermarchaeota in Hydrothermal Sediment.</title>
        <authorList>
            <person name="Zhou Z."/>
            <person name="Liu Y."/>
            <person name="Xu W."/>
            <person name="Pan J."/>
            <person name="Luo Z.H."/>
            <person name="Li M."/>
        </authorList>
    </citation>
    <scope>NUCLEOTIDE SEQUENCE [LARGE SCALE GENOMIC DNA]</scope>
    <source>
        <strain evidence="3">SpSt-629</strain>
        <strain evidence="4">SpSt-688</strain>
    </source>
</reference>
<dbReference type="InterPro" id="IPR048907">
    <property type="entry name" value="WHD_MCM_arc"/>
</dbReference>
<dbReference type="Gene3D" id="3.40.50.300">
    <property type="entry name" value="P-loop containing nucleotide triphosphate hydrolases"/>
    <property type="match status" value="1"/>
</dbReference>
<evidence type="ECO:0000313" key="4">
    <source>
        <dbReference type="EMBL" id="HGT98033.1"/>
    </source>
</evidence>
<dbReference type="InterPro" id="IPR036390">
    <property type="entry name" value="WH_DNA-bd_sf"/>
</dbReference>
<dbReference type="AlphaFoldDB" id="A0A7J3MWX4"/>
<dbReference type="EMBL" id="DTAU01000026">
    <property type="protein sequence ID" value="HFQ78275.1"/>
    <property type="molecule type" value="Genomic_DNA"/>
</dbReference>
<dbReference type="Gene3D" id="1.10.8.60">
    <property type="match status" value="1"/>
</dbReference>
<keyword evidence="4" id="KW-0067">ATP-binding</keyword>
<dbReference type="InterPro" id="IPR036388">
    <property type="entry name" value="WH-like_DNA-bd_sf"/>
</dbReference>
<dbReference type="GO" id="GO:0005524">
    <property type="term" value="F:ATP binding"/>
    <property type="evidence" value="ECO:0007669"/>
    <property type="project" value="UniProtKB-KW"/>
</dbReference>
<proteinExistence type="predicted"/>
<evidence type="ECO:0000259" key="1">
    <source>
        <dbReference type="Pfam" id="PF01637"/>
    </source>
</evidence>
<feature type="domain" description="MCM C-terminal" evidence="2">
    <location>
        <begin position="291"/>
        <end position="349"/>
    </location>
</feature>
<name>A0A7J3MWX4_9CREN</name>
<dbReference type="PANTHER" id="PTHR34301:SF8">
    <property type="entry name" value="ATPASE DOMAIN-CONTAINING PROTEIN"/>
    <property type="match status" value="1"/>
</dbReference>
<feature type="domain" description="ATPase" evidence="1">
    <location>
        <begin position="14"/>
        <end position="254"/>
    </location>
</feature>
<dbReference type="SUPFAM" id="SSF52540">
    <property type="entry name" value="P-loop containing nucleoside triphosphate hydrolases"/>
    <property type="match status" value="1"/>
</dbReference>
<dbReference type="InterPro" id="IPR011579">
    <property type="entry name" value="ATPase_dom"/>
</dbReference>
<organism evidence="4">
    <name type="scientific">Ignisphaera aggregans</name>
    <dbReference type="NCBI Taxonomy" id="334771"/>
    <lineage>
        <taxon>Archaea</taxon>
        <taxon>Thermoproteota</taxon>
        <taxon>Thermoprotei</taxon>
        <taxon>Desulfurococcales</taxon>
        <taxon>Desulfurococcaceae</taxon>
        <taxon>Ignisphaera</taxon>
    </lineage>
</organism>
<comment type="caution">
    <text evidence="4">The sequence shown here is derived from an EMBL/GenBank/DDBJ whole genome shotgun (WGS) entry which is preliminary data.</text>
</comment>
<evidence type="ECO:0000313" key="3">
    <source>
        <dbReference type="EMBL" id="HFQ78275.1"/>
    </source>
</evidence>
<dbReference type="Pfam" id="PF01637">
    <property type="entry name" value="ATPase_2"/>
    <property type="match status" value="1"/>
</dbReference>
<accession>A0A7J3MWX4</accession>
<protein>
    <submittedName>
        <fullName evidence="4">ATP-binding protein</fullName>
    </submittedName>
</protein>
<dbReference type="PANTHER" id="PTHR34301">
    <property type="entry name" value="DNA-BINDING PROTEIN-RELATED"/>
    <property type="match status" value="1"/>
</dbReference>
<sequence length="363" mass="42338">MLFDPKPKESRKDLFDRENELMELKNSIEQGPLITLCIGVRRSGKTSLIRTFMNEYRYPSLYLDARKLSDYGYSRAGFLRLIADGFNEYRGLVDKLKDHLKKIKGVRISQIGIEFEYSSRDVSFSSILEQLDRYAEKHETIFLVVFDEAQELRFLSGYRRLDIRKIIAWSYDTLHNIKFILTGSEVGLLHEFLGFSDPESPLYGRVKNMVTVDRFSKEKSLEFLEVGFNEIGFSPPKEVLETVVEKLDGIPGWLALYGYTVAQKKRFDVLEEVLEEAITLALSEISKLKKYSELYLYVLRAIAIDCNTWKCIKNYIETKTGKILANARLYYILKNLENFSIITKENDEYVFLDPIYREASKRL</sequence>
<evidence type="ECO:0000259" key="2">
    <source>
        <dbReference type="Pfam" id="PF21100"/>
    </source>
</evidence>
<dbReference type="EMBL" id="DTDH01000033">
    <property type="protein sequence ID" value="HGT98033.1"/>
    <property type="molecule type" value="Genomic_DNA"/>
</dbReference>
<keyword evidence="4" id="KW-0547">Nucleotide-binding</keyword>
<dbReference type="SUPFAM" id="SSF46785">
    <property type="entry name" value="Winged helix' DNA-binding domain"/>
    <property type="match status" value="1"/>
</dbReference>
<dbReference type="InterPro" id="IPR027417">
    <property type="entry name" value="P-loop_NTPase"/>
</dbReference>
<dbReference type="Pfam" id="PF21100">
    <property type="entry name" value="WHD_MCM"/>
    <property type="match status" value="1"/>
</dbReference>
<gene>
    <name evidence="3" type="ORF">ENT99_01045</name>
    <name evidence="4" type="ORF">ENU64_01205</name>
</gene>
<dbReference type="Gene3D" id="1.10.10.10">
    <property type="entry name" value="Winged helix-like DNA-binding domain superfamily/Winged helix DNA-binding domain"/>
    <property type="match status" value="1"/>
</dbReference>